<evidence type="ECO:0000313" key="5">
    <source>
        <dbReference type="EMBL" id="SUZ88014.1"/>
    </source>
</evidence>
<dbReference type="EC" id="5.2.1.8" evidence="1"/>
<accession>A0A381R9W8</accession>
<dbReference type="PRINTS" id="PR00153">
    <property type="entry name" value="CSAPPISMRASE"/>
</dbReference>
<evidence type="ECO:0000256" key="3">
    <source>
        <dbReference type="ARBA" id="ARBA00023235"/>
    </source>
</evidence>
<dbReference type="PROSITE" id="PS50072">
    <property type="entry name" value="CSA_PPIASE_2"/>
    <property type="match status" value="1"/>
</dbReference>
<proteinExistence type="predicted"/>
<evidence type="ECO:0000256" key="1">
    <source>
        <dbReference type="ARBA" id="ARBA00013194"/>
    </source>
</evidence>
<dbReference type="InterPro" id="IPR044666">
    <property type="entry name" value="Cyclophilin_A-like"/>
</dbReference>
<gene>
    <name evidence="5" type="ORF">METZ01_LOCUS40868</name>
</gene>
<protein>
    <recommendedName>
        <fullName evidence="1">peptidylprolyl isomerase</fullName>
        <ecNumber evidence="1">5.2.1.8</ecNumber>
    </recommendedName>
</protein>
<dbReference type="InterPro" id="IPR002130">
    <property type="entry name" value="Cyclophilin-type_PPIase_dom"/>
</dbReference>
<dbReference type="Gene3D" id="2.40.100.10">
    <property type="entry name" value="Cyclophilin-like"/>
    <property type="match status" value="2"/>
</dbReference>
<keyword evidence="3" id="KW-0413">Isomerase</keyword>
<reference evidence="5" key="1">
    <citation type="submission" date="2018-05" db="EMBL/GenBank/DDBJ databases">
        <authorList>
            <person name="Lanie J.A."/>
            <person name="Ng W.-L."/>
            <person name="Kazmierczak K.M."/>
            <person name="Andrzejewski T.M."/>
            <person name="Davidsen T.M."/>
            <person name="Wayne K.J."/>
            <person name="Tettelin H."/>
            <person name="Glass J.I."/>
            <person name="Rusch D."/>
            <person name="Podicherti R."/>
            <person name="Tsui H.-C.T."/>
            <person name="Winkler M.E."/>
        </authorList>
    </citation>
    <scope>NUCLEOTIDE SEQUENCE</scope>
</reference>
<keyword evidence="2" id="KW-0697">Rotamase</keyword>
<organism evidence="5">
    <name type="scientific">marine metagenome</name>
    <dbReference type="NCBI Taxonomy" id="408172"/>
    <lineage>
        <taxon>unclassified sequences</taxon>
        <taxon>metagenomes</taxon>
        <taxon>ecological metagenomes</taxon>
    </lineage>
</organism>
<evidence type="ECO:0000259" key="4">
    <source>
        <dbReference type="PROSITE" id="PS50072"/>
    </source>
</evidence>
<dbReference type="EMBL" id="UINC01001749">
    <property type="protein sequence ID" value="SUZ88014.1"/>
    <property type="molecule type" value="Genomic_DNA"/>
</dbReference>
<dbReference type="GO" id="GO:0003755">
    <property type="term" value="F:peptidyl-prolyl cis-trans isomerase activity"/>
    <property type="evidence" value="ECO:0007669"/>
    <property type="project" value="UniProtKB-KW"/>
</dbReference>
<feature type="domain" description="PPIase cyclophilin-type" evidence="4">
    <location>
        <begin position="49"/>
        <end position="284"/>
    </location>
</feature>
<dbReference type="AlphaFoldDB" id="A0A381R9W8"/>
<dbReference type="Pfam" id="PF00160">
    <property type="entry name" value="Pro_isomerase"/>
    <property type="match status" value="1"/>
</dbReference>
<name>A0A381R9W8_9ZZZZ</name>
<sequence length="289" mass="31900">MTRLAPIVFSFTSALLGLVYTNIHADVLTAKQAMENSLNPLLQLTTTQGTIFIELFPTEAPNNVENFIALADGEVEIFDPVSETAFRPRHFDGIQFHHVVPGFLIQAGPPLHNPLGAPQKVLKDEINADTLGLGSQTALSTNGVFNELLNIGNRINFEELILKPLYKKMNIASELELQKKQYEVLEILENLSVKEVYENQGFRFTTDHPTRAISRGIVALANQGPDSNEAAFFITLGDSPWLTGKHTVIGKVIEGMEVVDAIGEQPIDPLRSPQLSTVIYSIRRVDQAN</sequence>
<evidence type="ECO:0000256" key="2">
    <source>
        <dbReference type="ARBA" id="ARBA00023110"/>
    </source>
</evidence>
<dbReference type="PANTHER" id="PTHR45625">
    <property type="entry name" value="PEPTIDYL-PROLYL CIS-TRANS ISOMERASE-RELATED"/>
    <property type="match status" value="1"/>
</dbReference>
<dbReference type="PANTHER" id="PTHR45625:SF4">
    <property type="entry name" value="PEPTIDYLPROLYL ISOMERASE DOMAIN AND WD REPEAT-CONTAINING PROTEIN 1"/>
    <property type="match status" value="1"/>
</dbReference>
<dbReference type="SUPFAM" id="SSF50891">
    <property type="entry name" value="Cyclophilin-like"/>
    <property type="match status" value="1"/>
</dbReference>
<dbReference type="InterPro" id="IPR029000">
    <property type="entry name" value="Cyclophilin-like_dom_sf"/>
</dbReference>